<organism evidence="2 3">
    <name type="scientific">Oidiodendron maius (strain Zn)</name>
    <dbReference type="NCBI Taxonomy" id="913774"/>
    <lineage>
        <taxon>Eukaryota</taxon>
        <taxon>Fungi</taxon>
        <taxon>Dikarya</taxon>
        <taxon>Ascomycota</taxon>
        <taxon>Pezizomycotina</taxon>
        <taxon>Leotiomycetes</taxon>
        <taxon>Leotiomycetes incertae sedis</taxon>
        <taxon>Myxotrichaceae</taxon>
        <taxon>Oidiodendron</taxon>
    </lineage>
</organism>
<reference evidence="3" key="2">
    <citation type="submission" date="2015-01" db="EMBL/GenBank/DDBJ databases">
        <title>Evolutionary Origins and Diversification of the Mycorrhizal Mutualists.</title>
        <authorList>
            <consortium name="DOE Joint Genome Institute"/>
            <consortium name="Mycorrhizal Genomics Consortium"/>
            <person name="Kohler A."/>
            <person name="Kuo A."/>
            <person name="Nagy L.G."/>
            <person name="Floudas D."/>
            <person name="Copeland A."/>
            <person name="Barry K.W."/>
            <person name="Cichocki N."/>
            <person name="Veneault-Fourrey C."/>
            <person name="LaButti K."/>
            <person name="Lindquist E.A."/>
            <person name="Lipzen A."/>
            <person name="Lundell T."/>
            <person name="Morin E."/>
            <person name="Murat C."/>
            <person name="Riley R."/>
            <person name="Ohm R."/>
            <person name="Sun H."/>
            <person name="Tunlid A."/>
            <person name="Henrissat B."/>
            <person name="Grigoriev I.V."/>
            <person name="Hibbett D.S."/>
            <person name="Martin F."/>
        </authorList>
    </citation>
    <scope>NUCLEOTIDE SEQUENCE [LARGE SCALE GENOMIC DNA]</scope>
    <source>
        <strain evidence="3">Zn</strain>
    </source>
</reference>
<feature type="compositionally biased region" description="Basic residues" evidence="1">
    <location>
        <begin position="237"/>
        <end position="246"/>
    </location>
</feature>
<evidence type="ECO:0000256" key="1">
    <source>
        <dbReference type="SAM" id="MobiDB-lite"/>
    </source>
</evidence>
<gene>
    <name evidence="2" type="ORF">OIDMADRAFT_23012</name>
</gene>
<dbReference type="AlphaFoldDB" id="A0A0C3DA37"/>
<dbReference type="InParanoid" id="A0A0C3DA37"/>
<keyword evidence="3" id="KW-1185">Reference proteome</keyword>
<dbReference type="EMBL" id="KN832870">
    <property type="protein sequence ID" value="KIN08189.1"/>
    <property type="molecule type" value="Genomic_DNA"/>
</dbReference>
<reference evidence="2 3" key="1">
    <citation type="submission" date="2014-04" db="EMBL/GenBank/DDBJ databases">
        <authorList>
            <consortium name="DOE Joint Genome Institute"/>
            <person name="Kuo A."/>
            <person name="Martino E."/>
            <person name="Perotto S."/>
            <person name="Kohler A."/>
            <person name="Nagy L.G."/>
            <person name="Floudas D."/>
            <person name="Copeland A."/>
            <person name="Barry K.W."/>
            <person name="Cichocki N."/>
            <person name="Veneault-Fourrey C."/>
            <person name="LaButti K."/>
            <person name="Lindquist E.A."/>
            <person name="Lipzen A."/>
            <person name="Lundell T."/>
            <person name="Morin E."/>
            <person name="Murat C."/>
            <person name="Sun H."/>
            <person name="Tunlid A."/>
            <person name="Henrissat B."/>
            <person name="Grigoriev I.V."/>
            <person name="Hibbett D.S."/>
            <person name="Martin F."/>
            <person name="Nordberg H.P."/>
            <person name="Cantor M.N."/>
            <person name="Hua S.X."/>
        </authorList>
    </citation>
    <scope>NUCLEOTIDE SEQUENCE [LARGE SCALE GENOMIC DNA]</scope>
    <source>
        <strain evidence="2 3">Zn</strain>
    </source>
</reference>
<name>A0A0C3DA37_OIDMZ</name>
<sequence length="335" mass="37448">MHTREQMKYALKNSRSSGRARSGPRGKGVLWAGQSEEEGNCPECRAEIESTQGLQPSGSWQARASSMTGKARQRVDRHVTRQPLSSGRWECAGGAARGPFWVWISGRDAPSRGNGLWSPVTTDARERTLTMPPPPLWWASLDRPSLGSLALSDTTAATQRLTLATGSLQRVRDLYPLSRLEEERQQLACGMEEIQYRGAGSCTELSSSSRSAEKHLATRFLILLLLLLQQRNRHYYHHHHHHHASPSRRTLVTPRRDNPPAAASNPVISRQAIQRVGWDTDLLVSDSVRVNVSGDIDKHELQAARQDEQWDRKRHERASLELCLAMLLVNPSLAG</sequence>
<feature type="compositionally biased region" description="Low complexity" evidence="1">
    <location>
        <begin position="14"/>
        <end position="23"/>
    </location>
</feature>
<protein>
    <submittedName>
        <fullName evidence="2">Uncharacterized protein</fullName>
    </submittedName>
</protein>
<dbReference type="Proteomes" id="UP000054321">
    <property type="component" value="Unassembled WGS sequence"/>
</dbReference>
<evidence type="ECO:0000313" key="2">
    <source>
        <dbReference type="EMBL" id="KIN08189.1"/>
    </source>
</evidence>
<dbReference type="HOGENOM" id="CLU_829226_0_0_1"/>
<evidence type="ECO:0000313" key="3">
    <source>
        <dbReference type="Proteomes" id="UP000054321"/>
    </source>
</evidence>
<proteinExistence type="predicted"/>
<feature type="region of interest" description="Disordered" evidence="1">
    <location>
        <begin position="237"/>
        <end position="264"/>
    </location>
</feature>
<feature type="region of interest" description="Disordered" evidence="1">
    <location>
        <begin position="1"/>
        <end position="38"/>
    </location>
</feature>
<accession>A0A0C3DA37</accession>